<comment type="catalytic activity">
    <reaction evidence="9">
        <text>2'-deoxyribonucleotide-(2'-deoxyribose 5'-phosphate)-2'-deoxyribonucleotide-DNA = a 3'-end 2'-deoxyribonucleotide-(2,3-dehydro-2,3-deoxyribose 5'-phosphate)-DNA + a 5'-end 5'-phospho-2'-deoxyribonucleoside-DNA + H(+)</text>
        <dbReference type="Rhea" id="RHEA:66592"/>
        <dbReference type="Rhea" id="RHEA-COMP:13180"/>
        <dbReference type="Rhea" id="RHEA-COMP:16897"/>
        <dbReference type="Rhea" id="RHEA-COMP:17067"/>
        <dbReference type="ChEBI" id="CHEBI:15378"/>
        <dbReference type="ChEBI" id="CHEBI:136412"/>
        <dbReference type="ChEBI" id="CHEBI:157695"/>
        <dbReference type="ChEBI" id="CHEBI:167181"/>
        <dbReference type="EC" id="4.2.99.18"/>
    </reaction>
</comment>
<organism evidence="11 12">
    <name type="scientific">Alkaliphilus hydrothermalis</name>
    <dbReference type="NCBI Taxonomy" id="1482730"/>
    <lineage>
        <taxon>Bacteria</taxon>
        <taxon>Bacillati</taxon>
        <taxon>Bacillota</taxon>
        <taxon>Clostridia</taxon>
        <taxon>Peptostreptococcales</taxon>
        <taxon>Natronincolaceae</taxon>
        <taxon>Alkaliphilus</taxon>
    </lineage>
</organism>
<dbReference type="InterPro" id="IPR011257">
    <property type="entry name" value="DNA_glycosylase"/>
</dbReference>
<dbReference type="InterPro" id="IPR052054">
    <property type="entry name" value="Oxidative_DNA_repair_enzyme"/>
</dbReference>
<gene>
    <name evidence="11" type="ORF">JOC73_002008</name>
</gene>
<dbReference type="InterPro" id="IPR023170">
    <property type="entry name" value="HhH_base_excis_C"/>
</dbReference>
<dbReference type="CDD" id="cd00056">
    <property type="entry name" value="ENDO3c"/>
    <property type="match status" value="1"/>
</dbReference>
<keyword evidence="3" id="KW-0227">DNA damage</keyword>
<evidence type="ECO:0000256" key="4">
    <source>
        <dbReference type="ARBA" id="ARBA00022801"/>
    </source>
</evidence>
<accession>A0ABS2NR51</accession>
<keyword evidence="5" id="KW-0234">DNA repair</keyword>
<dbReference type="Pfam" id="PF07934">
    <property type="entry name" value="OGG_N"/>
    <property type="match status" value="1"/>
</dbReference>
<comment type="similarity">
    <text evidence="1">Belongs to the type-1 OGG1 family.</text>
</comment>
<dbReference type="SUPFAM" id="SSF55945">
    <property type="entry name" value="TATA-box binding protein-like"/>
    <property type="match status" value="1"/>
</dbReference>
<evidence type="ECO:0000256" key="1">
    <source>
        <dbReference type="ARBA" id="ARBA00010679"/>
    </source>
</evidence>
<comment type="caution">
    <text evidence="11">The sequence shown here is derived from an EMBL/GenBank/DDBJ whole genome shotgun (WGS) entry which is preliminary data.</text>
</comment>
<dbReference type="EMBL" id="JAFBEE010000012">
    <property type="protein sequence ID" value="MBM7615438.1"/>
    <property type="molecule type" value="Genomic_DNA"/>
</dbReference>
<dbReference type="PANTHER" id="PTHR10242:SF2">
    <property type="entry name" value="N-GLYCOSYLASE_DNA LYASE"/>
    <property type="match status" value="1"/>
</dbReference>
<sequence length="298" mass="34599">MKLNLLEMDNKVILEGAVDFEPKHVFECGQCFRWDQARDGSYTGVAYNRILNVKKEDNKIVFDNTNLKDFQNIWTEYFDLSTNYTDIKSRLIKEDPVMMEATEFGGGIRILRQELWETIVSFIISANNNIPRIKKIVNLLSERYGDLIGTYEGKKYYSFPRPEVLAKLTKEEVMDCNTGYRAAYIIGTAQEFAERNLQMEDFLNPKEGDYHKKLLELKGVGPKVANCIAFFSLGKLEAFPIDVWVKRLMEHFYFKIETPGGEIQRFAKEKFGQHAGYAQQYLFYYGRELGIGKGDKKE</sequence>
<evidence type="ECO:0000256" key="7">
    <source>
        <dbReference type="ARBA" id="ARBA00023268"/>
    </source>
</evidence>
<evidence type="ECO:0000256" key="6">
    <source>
        <dbReference type="ARBA" id="ARBA00023239"/>
    </source>
</evidence>
<dbReference type="InterPro" id="IPR003265">
    <property type="entry name" value="HhH-GPD_domain"/>
</dbReference>
<dbReference type="GO" id="GO:0140078">
    <property type="term" value="F:class I DNA-(apurinic or apyrimidinic site) endonuclease activity"/>
    <property type="evidence" value="ECO:0007669"/>
    <property type="project" value="UniProtKB-EC"/>
</dbReference>
<proteinExistence type="inferred from homology"/>
<keyword evidence="6 11" id="KW-0456">Lyase</keyword>
<dbReference type="Gene3D" id="3.30.310.260">
    <property type="match status" value="1"/>
</dbReference>
<protein>
    <recommendedName>
        <fullName evidence="2">DNA-(apurinic or apyrimidinic site) lyase</fullName>
        <ecNumber evidence="2">4.2.99.18</ecNumber>
    </recommendedName>
</protein>
<dbReference type="SMART" id="SM00478">
    <property type="entry name" value="ENDO3c"/>
    <property type="match status" value="1"/>
</dbReference>
<evidence type="ECO:0000256" key="5">
    <source>
        <dbReference type="ARBA" id="ARBA00023204"/>
    </source>
</evidence>
<evidence type="ECO:0000256" key="8">
    <source>
        <dbReference type="ARBA" id="ARBA00023295"/>
    </source>
</evidence>
<dbReference type="SUPFAM" id="SSF48150">
    <property type="entry name" value="DNA-glycosylase"/>
    <property type="match status" value="1"/>
</dbReference>
<keyword evidence="4 11" id="KW-0378">Hydrolase</keyword>
<reference evidence="11 12" key="1">
    <citation type="submission" date="2021-01" db="EMBL/GenBank/DDBJ databases">
        <title>Genomic Encyclopedia of Type Strains, Phase IV (KMG-IV): sequencing the most valuable type-strain genomes for metagenomic binning, comparative biology and taxonomic classification.</title>
        <authorList>
            <person name="Goeker M."/>
        </authorList>
    </citation>
    <scope>NUCLEOTIDE SEQUENCE [LARGE SCALE GENOMIC DNA]</scope>
    <source>
        <strain evidence="11 12">DSM 25890</strain>
    </source>
</reference>
<dbReference type="Pfam" id="PF00730">
    <property type="entry name" value="HhH-GPD"/>
    <property type="match status" value="1"/>
</dbReference>
<evidence type="ECO:0000313" key="12">
    <source>
        <dbReference type="Proteomes" id="UP001314796"/>
    </source>
</evidence>
<feature type="domain" description="HhH-GPD" evidence="10">
    <location>
        <begin position="124"/>
        <end position="287"/>
    </location>
</feature>
<evidence type="ECO:0000256" key="2">
    <source>
        <dbReference type="ARBA" id="ARBA00012720"/>
    </source>
</evidence>
<dbReference type="Gene3D" id="1.10.1670.10">
    <property type="entry name" value="Helix-hairpin-Helix base-excision DNA repair enzymes (C-terminal)"/>
    <property type="match status" value="1"/>
</dbReference>
<dbReference type="Proteomes" id="UP001314796">
    <property type="component" value="Unassembled WGS sequence"/>
</dbReference>
<name>A0ABS2NR51_9FIRM</name>
<dbReference type="RefSeq" id="WP_330613157.1">
    <property type="nucleotide sequence ID" value="NZ_JAFBEE010000012.1"/>
</dbReference>
<evidence type="ECO:0000256" key="9">
    <source>
        <dbReference type="ARBA" id="ARBA00044632"/>
    </source>
</evidence>
<keyword evidence="8 11" id="KW-0326">Glycosidase</keyword>
<dbReference type="EC" id="4.2.99.18" evidence="2"/>
<keyword evidence="12" id="KW-1185">Reference proteome</keyword>
<evidence type="ECO:0000259" key="10">
    <source>
        <dbReference type="SMART" id="SM00478"/>
    </source>
</evidence>
<dbReference type="GO" id="GO:0016798">
    <property type="term" value="F:hydrolase activity, acting on glycosyl bonds"/>
    <property type="evidence" value="ECO:0007669"/>
    <property type="project" value="UniProtKB-KW"/>
</dbReference>
<evidence type="ECO:0000313" key="11">
    <source>
        <dbReference type="EMBL" id="MBM7615438.1"/>
    </source>
</evidence>
<dbReference type="Gene3D" id="1.10.340.30">
    <property type="entry name" value="Hypothetical protein, domain 2"/>
    <property type="match status" value="1"/>
</dbReference>
<evidence type="ECO:0000256" key="3">
    <source>
        <dbReference type="ARBA" id="ARBA00022763"/>
    </source>
</evidence>
<dbReference type="InterPro" id="IPR012904">
    <property type="entry name" value="OGG_N"/>
</dbReference>
<dbReference type="PANTHER" id="PTHR10242">
    <property type="entry name" value="8-OXOGUANINE DNA GLYCOSYLASE"/>
    <property type="match status" value="1"/>
</dbReference>
<keyword evidence="7" id="KW-0511">Multifunctional enzyme</keyword>